<keyword evidence="8" id="KW-0807">Transducer</keyword>
<keyword evidence="4" id="KW-0552">Olfaction</keyword>
<feature type="transmembrane region" description="Helical" evidence="9">
    <location>
        <begin position="1351"/>
        <end position="1374"/>
    </location>
</feature>
<proteinExistence type="predicted"/>
<feature type="transmembrane region" description="Helical" evidence="9">
    <location>
        <begin position="1041"/>
        <end position="1061"/>
    </location>
</feature>
<feature type="transmembrane region" description="Helical" evidence="9">
    <location>
        <begin position="417"/>
        <end position="439"/>
    </location>
</feature>
<feature type="transmembrane region" description="Helical" evidence="9">
    <location>
        <begin position="1009"/>
        <end position="1029"/>
    </location>
</feature>
<keyword evidence="7 10" id="KW-0675">Receptor</keyword>
<comment type="subcellular location">
    <subcellularLocation>
        <location evidence="1">Membrane</location>
        <topology evidence="1">Multi-pass membrane protein</topology>
    </subcellularLocation>
</comment>
<feature type="transmembrane region" description="Helical" evidence="9">
    <location>
        <begin position="1092"/>
        <end position="1119"/>
    </location>
</feature>
<evidence type="ECO:0000256" key="4">
    <source>
        <dbReference type="ARBA" id="ARBA00022725"/>
    </source>
</evidence>
<protein>
    <submittedName>
        <fullName evidence="10">Putative odorant receptor 13a</fullName>
    </submittedName>
</protein>
<gene>
    <name evidence="10" type="ORF">ALC62_15471</name>
</gene>
<feature type="transmembrane region" description="Helical" evidence="9">
    <location>
        <begin position="153"/>
        <end position="171"/>
    </location>
</feature>
<feature type="transmembrane region" description="Helical" evidence="9">
    <location>
        <begin position="87"/>
        <end position="110"/>
    </location>
</feature>
<comment type="caution">
    <text evidence="10">The sequence shown here is derived from an EMBL/GenBank/DDBJ whole genome shotgun (WGS) entry which is preliminary data.</text>
</comment>
<dbReference type="GO" id="GO:0005549">
    <property type="term" value="F:odorant binding"/>
    <property type="evidence" value="ECO:0007669"/>
    <property type="project" value="InterPro"/>
</dbReference>
<feature type="transmembrane region" description="Helical" evidence="9">
    <location>
        <begin position="1442"/>
        <end position="1464"/>
    </location>
</feature>
<dbReference type="EMBL" id="LKEX01025462">
    <property type="protein sequence ID" value="KYN50361.1"/>
    <property type="molecule type" value="Genomic_DNA"/>
</dbReference>
<feature type="transmembrane region" description="Helical" evidence="9">
    <location>
        <begin position="234"/>
        <end position="258"/>
    </location>
</feature>
<evidence type="ECO:0000256" key="8">
    <source>
        <dbReference type="ARBA" id="ARBA00023224"/>
    </source>
</evidence>
<organism evidence="10 11">
    <name type="scientific">Cyphomyrmex costatus</name>
    <dbReference type="NCBI Taxonomy" id="456900"/>
    <lineage>
        <taxon>Eukaryota</taxon>
        <taxon>Metazoa</taxon>
        <taxon>Ecdysozoa</taxon>
        <taxon>Arthropoda</taxon>
        <taxon>Hexapoda</taxon>
        <taxon>Insecta</taxon>
        <taxon>Pterygota</taxon>
        <taxon>Neoptera</taxon>
        <taxon>Endopterygota</taxon>
        <taxon>Hymenoptera</taxon>
        <taxon>Apocrita</taxon>
        <taxon>Aculeata</taxon>
        <taxon>Formicoidea</taxon>
        <taxon>Formicidae</taxon>
        <taxon>Myrmicinae</taxon>
        <taxon>Cyphomyrmex</taxon>
    </lineage>
</organism>
<name>A0A151K2Z0_9HYME</name>
<dbReference type="GO" id="GO:0005886">
    <property type="term" value="C:plasma membrane"/>
    <property type="evidence" value="ECO:0007669"/>
    <property type="project" value="UniProtKB-SubCell"/>
</dbReference>
<feature type="transmembrane region" description="Helical" evidence="9">
    <location>
        <begin position="699"/>
        <end position="718"/>
    </location>
</feature>
<evidence type="ECO:0000256" key="1">
    <source>
        <dbReference type="ARBA" id="ARBA00004141"/>
    </source>
</evidence>
<feature type="transmembrane region" description="Helical" evidence="9">
    <location>
        <begin position="270"/>
        <end position="290"/>
    </location>
</feature>
<reference evidence="10 11" key="1">
    <citation type="submission" date="2016-03" db="EMBL/GenBank/DDBJ databases">
        <title>Cyphomyrmex costatus WGS genome.</title>
        <authorList>
            <person name="Nygaard S."/>
            <person name="Hu H."/>
            <person name="Boomsma J."/>
            <person name="Zhang G."/>
        </authorList>
    </citation>
    <scope>NUCLEOTIDE SEQUENCE [LARGE SCALE GENOMIC DNA]</scope>
    <source>
        <strain evidence="10">MS0001</strain>
        <tissue evidence="10">Whole body</tissue>
    </source>
</reference>
<dbReference type="PANTHER" id="PTHR21137:SF43">
    <property type="entry name" value="ODORANT RECEPTOR 47A-RELATED"/>
    <property type="match status" value="1"/>
</dbReference>
<evidence type="ECO:0000313" key="11">
    <source>
        <dbReference type="Proteomes" id="UP000078542"/>
    </source>
</evidence>
<dbReference type="Pfam" id="PF02949">
    <property type="entry name" value="7tm_6"/>
    <property type="match status" value="5"/>
</dbReference>
<feature type="transmembrane region" description="Helical" evidence="9">
    <location>
        <begin position="928"/>
        <end position="948"/>
    </location>
</feature>
<dbReference type="InterPro" id="IPR004117">
    <property type="entry name" value="7tm6_olfct_rcpt"/>
</dbReference>
<feature type="transmembrane region" description="Helical" evidence="9">
    <location>
        <begin position="1234"/>
        <end position="1256"/>
    </location>
</feature>
<keyword evidence="3 9" id="KW-0812">Transmembrane</keyword>
<evidence type="ECO:0000256" key="9">
    <source>
        <dbReference type="SAM" id="Phobius"/>
    </source>
</evidence>
<keyword evidence="6 9" id="KW-0472">Membrane</keyword>
<dbReference type="STRING" id="456900.A0A151K2Z0"/>
<evidence type="ECO:0000256" key="7">
    <source>
        <dbReference type="ARBA" id="ARBA00023170"/>
    </source>
</evidence>
<dbReference type="GO" id="GO:0004984">
    <property type="term" value="F:olfactory receptor activity"/>
    <property type="evidence" value="ECO:0007669"/>
    <property type="project" value="InterPro"/>
</dbReference>
<feature type="transmembrane region" description="Helical" evidence="9">
    <location>
        <begin position="781"/>
        <end position="804"/>
    </location>
</feature>
<keyword evidence="2" id="KW-0716">Sensory transduction</keyword>
<evidence type="ECO:0000256" key="2">
    <source>
        <dbReference type="ARBA" id="ARBA00022606"/>
    </source>
</evidence>
<feature type="transmembrane region" description="Helical" evidence="9">
    <location>
        <begin position="730"/>
        <end position="750"/>
    </location>
</feature>
<feature type="transmembrane region" description="Helical" evidence="9">
    <location>
        <begin position="559"/>
        <end position="580"/>
    </location>
</feature>
<feature type="transmembrane region" description="Helical" evidence="9">
    <location>
        <begin position="1207"/>
        <end position="1228"/>
    </location>
</feature>
<evidence type="ECO:0000256" key="5">
    <source>
        <dbReference type="ARBA" id="ARBA00022989"/>
    </source>
</evidence>
<evidence type="ECO:0000313" key="10">
    <source>
        <dbReference type="EMBL" id="KYN50361.1"/>
    </source>
</evidence>
<accession>A0A151K2Z0</accession>
<feature type="transmembrane region" description="Helical" evidence="9">
    <location>
        <begin position="1386"/>
        <end position="1406"/>
    </location>
</feature>
<feature type="transmembrane region" description="Helical" evidence="9">
    <location>
        <begin position="1493"/>
        <end position="1513"/>
    </location>
</feature>
<dbReference type="GO" id="GO:0007165">
    <property type="term" value="P:signal transduction"/>
    <property type="evidence" value="ECO:0007669"/>
    <property type="project" value="UniProtKB-KW"/>
</dbReference>
<dbReference type="Proteomes" id="UP000078542">
    <property type="component" value="Unassembled WGS sequence"/>
</dbReference>
<evidence type="ECO:0000256" key="6">
    <source>
        <dbReference type="ARBA" id="ARBA00023136"/>
    </source>
</evidence>
<keyword evidence="5 9" id="KW-1133">Transmembrane helix</keyword>
<feature type="transmembrane region" description="Helical" evidence="9">
    <location>
        <begin position="889"/>
        <end position="916"/>
    </location>
</feature>
<feature type="transmembrane region" description="Helical" evidence="9">
    <location>
        <begin position="1149"/>
        <end position="1169"/>
    </location>
</feature>
<sequence>MRKYIVYTYQQSIIVILPSMEFHMGCTNTEQNIDGLMLACCGVLGVVKTICFRIYAKNLTDNYSSAQNDYLTIENTKYRAIMRKHAFMGRILSCFMVCFSYISVTIYSLIPLLGEDLPDGQDNQINGTNEDIILDYPMPSRCALEYLRVPTSMYEFICIYEFIVLVLTCTCNHGSDSLFLNITLHMCGQVKILKANFVNFVVSSSQVNDRFNALIQRHNCLMELAKELAESISVVLLTQLFISSILLCIMGFQFILALKTHNVVVMGKSVMVLCTFLTQLSIYSFVGDYLKSQMEEIGFYIYQSNWLASTKGLDAYRRGNFLRGKSKPSTRAISSHSLTMINVLIEPFKSCDAVRDGLDILRLIESCMHAWSNIIFPKIYMKKIAINLNSAIDDWSSLSMKEESRVVMMGYARAGRLIALAHLIAGATAGTLWFISVFLSNKQEAAIIDNDTVTTWNFVIPSTCLYKEISYSTYKILFMMQVIQGSLILISECACDSFFFGITMHLCGQLELLEIQFTEISKKHYEEKRHKNVLGPLVKRHCQLIALTRNIEDAFNINILLRLLIISIVIASSGVGILLSIKEQDYKEMVKMLMSIQFYMVQTFLYTYAGDTLKNRSESIVYAIYSTAWDEMSPLIAKDLIFIMMRMKTPLRIMHLSSTTIMLWNDDIAYAMTLVKHLTVPIGAWPLQEYNKFTLLRHILSSFGLSVVVTVQYLELYYNCTSATANLDALTLFSCGILALTKIIWFRIYADNLICNYSSALNDYALIDTEEKRIIMRNHAFWGRIICIIALLIAYVDSVIFIVGHAQLSSEEAKTNLTILGHQAGYAIPSTCSDSVFLHIVLHVCGQLEILKANFINFDVTSPKVYERFNTLILRHDYLIKMTRKLAEIIRFVLMVQLFISSMLIIIVGFQFIIALTTNDYGMMSKSFMVLSAFLVQLTLYSVVGDYLKTKMEEVAQSVYHSFWYDLPVKVTKNIVFIMMWTQLPIKLQAGHFLVVDLGTYMSILKTSISYLSVLRTVMMIMLFFEIVFGSSDVYIKLDALMLMFCNVLSVLKILSFRIYADNMIRNFTSAMNDYHATDNKEKRAIMRQHAFIGRMISCSILFFAYLASTIFCLVPIIVGDGEKIQVNVSMRNQASDLPIPLTWSLGSYHLSVTLFSVISVVQYILLVLNSNCNCGSDSLFLAITTHVCGQMEILKMEFVNLMLKKVNSCMLLSYIVCFSGFQFILALKSHDVVMITKTITVMSALLLQLFFYSFIGDYLKCQMEDVAQSIYSCNWYCFPLKLMRNVLFVIMRSQQPVQLQRPMLTDNENHLYLTTIMPLNDDLAYAMTPLKFLTLPLGVWPLQKYNVFSLVRCIVCIFSLTALMVVLFLEINFGSGDAYVKLDALMIMFCAVLSVLKLLSFRIYADNLVRNFSSAVNDYFTIDTEEKRTIIRRHAFMGRMICYSIIFFAYLASSIFMLTPIIAGNKDVQINVSIKNQALELPVPLPWALGNFNLSTSLYLLISTVQCILLILNSTSDCGN</sequence>
<keyword evidence="11" id="KW-1185">Reference proteome</keyword>
<dbReference type="PANTHER" id="PTHR21137">
    <property type="entry name" value="ODORANT RECEPTOR"/>
    <property type="match status" value="1"/>
</dbReference>
<evidence type="ECO:0000256" key="3">
    <source>
        <dbReference type="ARBA" id="ARBA00022692"/>
    </source>
</evidence>